<evidence type="ECO:0000256" key="5">
    <source>
        <dbReference type="ARBA" id="ARBA00022490"/>
    </source>
</evidence>
<keyword evidence="4 11" id="KW-0813">Transport</keyword>
<dbReference type="GO" id="GO:0034274">
    <property type="term" value="C:Atg12-Atg5-Atg16 complex"/>
    <property type="evidence" value="ECO:0007669"/>
    <property type="project" value="TreeGrafter"/>
</dbReference>
<keyword evidence="16" id="KW-1185">Reference proteome</keyword>
<dbReference type="InterPro" id="IPR042527">
    <property type="entry name" value="Atg5_UblA_dom_sf"/>
</dbReference>
<keyword evidence="8" id="KW-0653">Protein transport</keyword>
<dbReference type="PANTHER" id="PTHR13040:SF2">
    <property type="entry name" value="AUTOPHAGY PROTEIN 5"/>
    <property type="match status" value="1"/>
</dbReference>
<dbReference type="Pfam" id="PF20638">
    <property type="entry name" value="ATG5_UblA"/>
    <property type="match status" value="1"/>
</dbReference>
<comment type="function">
    <text evidence="11">Required for autophagy.</text>
</comment>
<comment type="similarity">
    <text evidence="2 11">Belongs to the ATG5 family.</text>
</comment>
<evidence type="ECO:0000256" key="7">
    <source>
        <dbReference type="ARBA" id="ARBA00022843"/>
    </source>
</evidence>
<dbReference type="Gene3D" id="3.10.20.90">
    <property type="entry name" value="Phosphatidylinositol 3-kinase Catalytic Subunit, Chain A, domain 1"/>
    <property type="match status" value="1"/>
</dbReference>
<accession>A0A5J5AI54</accession>
<proteinExistence type="inferred from homology"/>
<dbReference type="Proteomes" id="UP000325577">
    <property type="component" value="Linkage Group LG2"/>
</dbReference>
<evidence type="ECO:0000256" key="9">
    <source>
        <dbReference type="ARBA" id="ARBA00023006"/>
    </source>
</evidence>
<dbReference type="InterPro" id="IPR048940">
    <property type="entry name" value="ATG5_HBR"/>
</dbReference>
<dbReference type="GO" id="GO:0015031">
    <property type="term" value="P:protein transport"/>
    <property type="evidence" value="ECO:0007669"/>
    <property type="project" value="UniProtKB-KW"/>
</dbReference>
<evidence type="ECO:0000256" key="8">
    <source>
        <dbReference type="ARBA" id="ARBA00022927"/>
    </source>
</evidence>
<evidence type="ECO:0000256" key="10">
    <source>
        <dbReference type="ARBA" id="ARBA00063412"/>
    </source>
</evidence>
<protein>
    <recommendedName>
        <fullName evidence="3 11">Autophagy protein 5</fullName>
    </recommendedName>
</protein>
<evidence type="ECO:0000256" key="3">
    <source>
        <dbReference type="ARBA" id="ARBA00015616"/>
    </source>
</evidence>
<evidence type="ECO:0000256" key="6">
    <source>
        <dbReference type="ARBA" id="ARBA00022499"/>
    </source>
</evidence>
<reference evidence="15 16" key="1">
    <citation type="submission" date="2019-09" db="EMBL/GenBank/DDBJ databases">
        <title>A chromosome-level genome assembly of the Chinese tupelo Nyssa sinensis.</title>
        <authorList>
            <person name="Yang X."/>
            <person name="Kang M."/>
            <person name="Yang Y."/>
            <person name="Xiong H."/>
            <person name="Wang M."/>
            <person name="Zhang Z."/>
            <person name="Wang Z."/>
            <person name="Wu H."/>
            <person name="Ma T."/>
            <person name="Liu J."/>
            <person name="Xi Z."/>
        </authorList>
    </citation>
    <scope>NUCLEOTIDE SEQUENCE [LARGE SCALE GENOMIC DNA]</scope>
    <source>
        <strain evidence="15">J267</strain>
        <tissue evidence="15">Leaf</tissue>
    </source>
</reference>
<feature type="domain" description="Autophagy protein ATG5 UblA" evidence="14">
    <location>
        <begin position="11"/>
        <end position="104"/>
    </location>
</feature>
<dbReference type="InterPro" id="IPR007239">
    <property type="entry name" value="Atg5"/>
</dbReference>
<feature type="domain" description="Autophagy protein ATG5 alpha-helical bundle region" evidence="13">
    <location>
        <begin position="118"/>
        <end position="174"/>
    </location>
</feature>
<comment type="subunit">
    <text evidence="10">Conjugated to ATG12.</text>
</comment>
<sequence length="368" mass="41437">MDRGTEAQKYIWEGAIPLQIHLHESEVTTLPPPPPALILAPRIGYLPLLVPLIKPFFSSTLPPGVDTVWFDYKGLPLKWYIPTGVLFDLLCAEPERPWNLTVHFRGYPGNILTPCEGEESIKWSFINSLKEAAYIIIGNCKNVMNMSQSDQVELWCSVMNGNLEAYLRISSKLKLGPGGDEFSVKLNSSSSLKSRQSALETDTTGPVKTGRIPVRLYVWSVNEDFDDLEDAPHIDNWDKISYINRPVEIHGEDKYFTLRDAVKTLLPEFFAEKSLSDDEISMPEVGDERGLPSEDANSMRSAEEAGETMCQRVESCCPSDNAEIKLLRIQGIEPKLEVPFAWVVNNLMNPEHFLHICVYIKVPEPVAM</sequence>
<dbReference type="GO" id="GO:0061908">
    <property type="term" value="C:phagophore"/>
    <property type="evidence" value="ECO:0007669"/>
    <property type="project" value="TreeGrafter"/>
</dbReference>
<dbReference type="FunFam" id="3.10.20.90:FF:000370">
    <property type="entry name" value="Autophagy protein 5"/>
    <property type="match status" value="1"/>
</dbReference>
<evidence type="ECO:0000259" key="12">
    <source>
        <dbReference type="Pfam" id="PF04106"/>
    </source>
</evidence>
<dbReference type="EMBL" id="CM018043">
    <property type="protein sequence ID" value="KAA8530713.1"/>
    <property type="molecule type" value="Genomic_DNA"/>
</dbReference>
<evidence type="ECO:0000256" key="4">
    <source>
        <dbReference type="ARBA" id="ARBA00022448"/>
    </source>
</evidence>
<dbReference type="GO" id="GO:0034727">
    <property type="term" value="P:piecemeal microautophagy of the nucleus"/>
    <property type="evidence" value="ECO:0007669"/>
    <property type="project" value="TreeGrafter"/>
</dbReference>
<dbReference type="Gene3D" id="1.10.246.190">
    <property type="entry name" value="Autophagy protein Apg5, helix rich domain"/>
    <property type="match status" value="1"/>
</dbReference>
<comment type="subunit">
    <text evidence="11">Conjugated with ATG12.</text>
</comment>
<name>A0A5J5AI54_9ASTE</name>
<keyword evidence="9 11" id="KW-0072">Autophagy</keyword>
<dbReference type="PANTHER" id="PTHR13040">
    <property type="entry name" value="AUTOPHAGY PROTEIN 5"/>
    <property type="match status" value="1"/>
</dbReference>
<evidence type="ECO:0000256" key="2">
    <source>
        <dbReference type="ARBA" id="ARBA00006910"/>
    </source>
</evidence>
<dbReference type="InterPro" id="IPR042526">
    <property type="entry name" value="Atg5_HR"/>
</dbReference>
<dbReference type="InterPro" id="IPR048939">
    <property type="entry name" value="ATG5_UblA"/>
</dbReference>
<dbReference type="FunFam" id="3.10.20.620:FF:000002">
    <property type="entry name" value="Autophagy protein 5"/>
    <property type="match status" value="1"/>
</dbReference>
<gene>
    <name evidence="15" type="ORF">F0562_005353</name>
</gene>
<feature type="domain" description="Autophagy protein ATG5 UblB" evidence="12">
    <location>
        <begin position="211"/>
        <end position="358"/>
    </location>
</feature>
<dbReference type="GO" id="GO:0005776">
    <property type="term" value="C:autophagosome"/>
    <property type="evidence" value="ECO:0007669"/>
    <property type="project" value="TreeGrafter"/>
</dbReference>
<dbReference type="GO" id="GO:0034045">
    <property type="term" value="C:phagophore assembly site membrane"/>
    <property type="evidence" value="ECO:0007669"/>
    <property type="project" value="TreeGrafter"/>
</dbReference>
<dbReference type="Pfam" id="PF20637">
    <property type="entry name" value="ATG5_HBR"/>
    <property type="match status" value="1"/>
</dbReference>
<evidence type="ECO:0000256" key="11">
    <source>
        <dbReference type="RuleBase" id="RU361202"/>
    </source>
</evidence>
<dbReference type="InterPro" id="IPR048318">
    <property type="entry name" value="ATG5_UblB"/>
</dbReference>
<dbReference type="OrthoDB" id="272162at2759"/>
<dbReference type="GO" id="GO:0006995">
    <property type="term" value="P:cellular response to nitrogen starvation"/>
    <property type="evidence" value="ECO:0007669"/>
    <property type="project" value="TreeGrafter"/>
</dbReference>
<dbReference type="GO" id="GO:0044233">
    <property type="term" value="C:mitochondria-associated endoplasmic reticulum membrane contact site"/>
    <property type="evidence" value="ECO:0007669"/>
    <property type="project" value="TreeGrafter"/>
</dbReference>
<dbReference type="AlphaFoldDB" id="A0A5J5AI54"/>
<dbReference type="Gene3D" id="3.10.20.620">
    <property type="match status" value="1"/>
</dbReference>
<evidence type="ECO:0000259" key="14">
    <source>
        <dbReference type="Pfam" id="PF20638"/>
    </source>
</evidence>
<evidence type="ECO:0000313" key="15">
    <source>
        <dbReference type="EMBL" id="KAA8530713.1"/>
    </source>
</evidence>
<keyword evidence="6 11" id="KW-1017">Isopeptide bond</keyword>
<dbReference type="Pfam" id="PF04106">
    <property type="entry name" value="ATG5_UblB"/>
    <property type="match status" value="1"/>
</dbReference>
<dbReference type="GO" id="GO:0000422">
    <property type="term" value="P:autophagy of mitochondrion"/>
    <property type="evidence" value="ECO:0007669"/>
    <property type="project" value="TreeGrafter"/>
</dbReference>
<evidence type="ECO:0000313" key="16">
    <source>
        <dbReference type="Proteomes" id="UP000325577"/>
    </source>
</evidence>
<dbReference type="GO" id="GO:0019776">
    <property type="term" value="F:Atg8-family ligase activity"/>
    <property type="evidence" value="ECO:0007669"/>
    <property type="project" value="TreeGrafter"/>
</dbReference>
<dbReference type="FunFam" id="1.10.246.190:FF:000002">
    <property type="entry name" value="Autophagy protein 5"/>
    <property type="match status" value="1"/>
</dbReference>
<organism evidence="15 16">
    <name type="scientific">Nyssa sinensis</name>
    <dbReference type="NCBI Taxonomy" id="561372"/>
    <lineage>
        <taxon>Eukaryota</taxon>
        <taxon>Viridiplantae</taxon>
        <taxon>Streptophyta</taxon>
        <taxon>Embryophyta</taxon>
        <taxon>Tracheophyta</taxon>
        <taxon>Spermatophyta</taxon>
        <taxon>Magnoliopsida</taxon>
        <taxon>eudicotyledons</taxon>
        <taxon>Gunneridae</taxon>
        <taxon>Pentapetalae</taxon>
        <taxon>asterids</taxon>
        <taxon>Cornales</taxon>
        <taxon>Nyssaceae</taxon>
        <taxon>Nyssa</taxon>
    </lineage>
</organism>
<keyword evidence="5 11" id="KW-0963">Cytoplasm</keyword>
<comment type="subcellular location">
    <subcellularLocation>
        <location evidence="1 11">Cytoplasm</location>
    </subcellularLocation>
</comment>
<evidence type="ECO:0000256" key="1">
    <source>
        <dbReference type="ARBA" id="ARBA00004496"/>
    </source>
</evidence>
<keyword evidence="7 11" id="KW-0832">Ubl conjugation</keyword>
<evidence type="ECO:0000259" key="13">
    <source>
        <dbReference type="Pfam" id="PF20637"/>
    </source>
</evidence>